<dbReference type="SUPFAM" id="SSF46785">
    <property type="entry name" value="Winged helix' DNA-binding domain"/>
    <property type="match status" value="1"/>
</dbReference>
<proteinExistence type="predicted"/>
<dbReference type="GO" id="GO:0005829">
    <property type="term" value="C:cytosol"/>
    <property type="evidence" value="ECO:0007669"/>
    <property type="project" value="TreeGrafter"/>
</dbReference>
<dbReference type="AlphaFoldDB" id="A0A075U1W2"/>
<dbReference type="KEGG" id="wci:WS105_1295"/>
<dbReference type="RefSeq" id="WP_009765174.1">
    <property type="nucleotide sequence ID" value="NZ_CP009223.1"/>
</dbReference>
<keyword evidence="2" id="KW-1185">Reference proteome</keyword>
<dbReference type="Gene3D" id="1.10.10.10">
    <property type="entry name" value="Winged helix-like DNA-binding domain superfamily/Winged helix DNA-binding domain"/>
    <property type="match status" value="1"/>
</dbReference>
<dbReference type="EMBL" id="CP009223">
    <property type="protein sequence ID" value="AIM63550.1"/>
    <property type="molecule type" value="Genomic_DNA"/>
</dbReference>
<accession>A0A075U1W2</accession>
<reference evidence="2" key="2">
    <citation type="submission" date="2014-08" db="EMBL/GenBank/DDBJ databases">
        <title>Complete genome of Weissella ceti strain WS74 isolated from diseased rainbow trout in Brazil.</title>
        <authorList>
            <person name="Figueiredo H.C.P."/>
            <person name="Leal C.A.G."/>
            <person name="Pereira F.L."/>
            <person name="Soares S.C."/>
            <person name="Dorella F.A."/>
            <person name="Carvalho A.F."/>
            <person name="Azevedo V.A.C."/>
        </authorList>
    </citation>
    <scope>NUCLEOTIDE SEQUENCE [LARGE SCALE GENOMIC DNA]</scope>
    <source>
        <strain evidence="2">WS74</strain>
    </source>
</reference>
<dbReference type="InterPro" id="IPR036388">
    <property type="entry name" value="WH-like_DNA-bd_sf"/>
</dbReference>
<evidence type="ECO:0000313" key="1">
    <source>
        <dbReference type="EMBL" id="AIM63550.1"/>
    </source>
</evidence>
<sequence>MQLKQSFEEAICIVLLLAAEKTRDRRMNSAEIVEKLGTSQSYIKKILGQLVHANIISSGAGKNGGFFINKALEELTLLDVYYAIEGRETMYRPKHIADRFVSDKHYIREKEADIVQIFNDAEQAYCEKLSTFKLSNILDVDGDVMKKVRQP</sequence>
<dbReference type="InterPro" id="IPR000944">
    <property type="entry name" value="Tscrpt_reg_Rrf2"/>
</dbReference>
<name>A0A075U1W2_9LACO</name>
<evidence type="ECO:0008006" key="3">
    <source>
        <dbReference type="Google" id="ProtNLM"/>
    </source>
</evidence>
<dbReference type="InterPro" id="IPR036390">
    <property type="entry name" value="WH_DNA-bd_sf"/>
</dbReference>
<dbReference type="PATRIC" id="fig|759620.7.peg.1249"/>
<dbReference type="PROSITE" id="PS51197">
    <property type="entry name" value="HTH_RRF2_2"/>
    <property type="match status" value="1"/>
</dbReference>
<dbReference type="KEGG" id="wct:WS74_1301"/>
<dbReference type="KEGG" id="wce:WS08_1230"/>
<dbReference type="OrthoDB" id="9808360at2"/>
<dbReference type="STRING" id="759620.WS105_1295"/>
<gene>
    <name evidence="1" type="ORF">WS74_1301</name>
</gene>
<dbReference type="Proteomes" id="UP000029079">
    <property type="component" value="Chromosome"/>
</dbReference>
<evidence type="ECO:0000313" key="2">
    <source>
        <dbReference type="Proteomes" id="UP000029079"/>
    </source>
</evidence>
<dbReference type="GO" id="GO:0003700">
    <property type="term" value="F:DNA-binding transcription factor activity"/>
    <property type="evidence" value="ECO:0007669"/>
    <property type="project" value="TreeGrafter"/>
</dbReference>
<organism evidence="1 2">
    <name type="scientific">Weissella ceti</name>
    <dbReference type="NCBI Taxonomy" id="759620"/>
    <lineage>
        <taxon>Bacteria</taxon>
        <taxon>Bacillati</taxon>
        <taxon>Bacillota</taxon>
        <taxon>Bacilli</taxon>
        <taxon>Lactobacillales</taxon>
        <taxon>Lactobacillaceae</taxon>
        <taxon>Weissella</taxon>
    </lineage>
</organism>
<dbReference type="Pfam" id="PF02082">
    <property type="entry name" value="Rrf2"/>
    <property type="match status" value="1"/>
</dbReference>
<dbReference type="PANTHER" id="PTHR33221">
    <property type="entry name" value="WINGED HELIX-TURN-HELIX TRANSCRIPTIONAL REGULATOR, RRF2 FAMILY"/>
    <property type="match status" value="1"/>
</dbReference>
<dbReference type="PANTHER" id="PTHR33221:SF15">
    <property type="entry name" value="HTH-TYPE TRANSCRIPTIONAL REGULATOR YWGB-RELATED"/>
    <property type="match status" value="1"/>
</dbReference>
<protein>
    <recommendedName>
        <fullName evidence="3">Rrf2 family transcriptional regulator</fullName>
    </recommendedName>
</protein>
<reference evidence="1 2" key="1">
    <citation type="journal article" date="2014" name="Genome Announc.">
        <title>Complete Genome Sequences of Fish Pathogenic Weissella ceti Strains WS74 and WS105.</title>
        <authorList>
            <person name="Figueiredo H.C."/>
            <person name="Leal C.A."/>
            <person name="Dorella F.A."/>
            <person name="Carvalho A.F."/>
            <person name="Soares S.C."/>
            <person name="Pereira F.L."/>
            <person name="Azevedo V.A."/>
        </authorList>
    </citation>
    <scope>NUCLEOTIDE SEQUENCE [LARGE SCALE GENOMIC DNA]</scope>
    <source>
        <strain evidence="1 2">WS74</strain>
    </source>
</reference>